<gene>
    <name evidence="3" type="ORF">OTU49_008546</name>
</gene>
<feature type="chain" id="PRO_5043541932" description="WAP domain-containing protein" evidence="1">
    <location>
        <begin position="20"/>
        <end position="131"/>
    </location>
</feature>
<dbReference type="GO" id="GO:0030414">
    <property type="term" value="F:peptidase inhibitor activity"/>
    <property type="evidence" value="ECO:0007669"/>
    <property type="project" value="InterPro"/>
</dbReference>
<name>A0AAW0WRA9_CHEQU</name>
<reference evidence="3 4" key="1">
    <citation type="journal article" date="2024" name="BMC Genomics">
        <title>Genome assembly of redclaw crayfish (Cherax quadricarinatus) provides insights into its immune adaptation and hypoxia tolerance.</title>
        <authorList>
            <person name="Liu Z."/>
            <person name="Zheng J."/>
            <person name="Li H."/>
            <person name="Fang K."/>
            <person name="Wang S."/>
            <person name="He J."/>
            <person name="Zhou D."/>
            <person name="Weng S."/>
            <person name="Chi M."/>
            <person name="Gu Z."/>
            <person name="He J."/>
            <person name="Li F."/>
            <person name="Wang M."/>
        </authorList>
    </citation>
    <scope>NUCLEOTIDE SEQUENCE [LARGE SCALE GENOMIC DNA]</scope>
    <source>
        <strain evidence="3">ZL_2023a</strain>
    </source>
</reference>
<evidence type="ECO:0000313" key="3">
    <source>
        <dbReference type="EMBL" id="KAK8729561.1"/>
    </source>
</evidence>
<dbReference type="GO" id="GO:0005576">
    <property type="term" value="C:extracellular region"/>
    <property type="evidence" value="ECO:0007669"/>
    <property type="project" value="InterPro"/>
</dbReference>
<sequence length="131" mass="14502">MKYLLLFVVLCGIMILTGATSPPFIPVPPNPSLSVCPPRNSGGFLTHKRCERDEQCGPNKYCCQVFAIKACMGRYQHSQSSSCPPPDPFLSCFVFNHQCNNDDECRKNGHHGHCCLEPRCGRHCVVTDAST</sequence>
<proteinExistence type="predicted"/>
<organism evidence="3 4">
    <name type="scientific">Cherax quadricarinatus</name>
    <name type="common">Australian red claw crayfish</name>
    <dbReference type="NCBI Taxonomy" id="27406"/>
    <lineage>
        <taxon>Eukaryota</taxon>
        <taxon>Metazoa</taxon>
        <taxon>Ecdysozoa</taxon>
        <taxon>Arthropoda</taxon>
        <taxon>Crustacea</taxon>
        <taxon>Multicrustacea</taxon>
        <taxon>Malacostraca</taxon>
        <taxon>Eumalacostraca</taxon>
        <taxon>Eucarida</taxon>
        <taxon>Decapoda</taxon>
        <taxon>Pleocyemata</taxon>
        <taxon>Astacidea</taxon>
        <taxon>Parastacoidea</taxon>
        <taxon>Parastacidae</taxon>
        <taxon>Cherax</taxon>
    </lineage>
</organism>
<dbReference type="EMBL" id="JARKIK010000067">
    <property type="protein sequence ID" value="KAK8729561.1"/>
    <property type="molecule type" value="Genomic_DNA"/>
</dbReference>
<dbReference type="InterPro" id="IPR008197">
    <property type="entry name" value="WAP_dom"/>
</dbReference>
<dbReference type="Proteomes" id="UP001445076">
    <property type="component" value="Unassembled WGS sequence"/>
</dbReference>
<comment type="caution">
    <text evidence="3">The sequence shown here is derived from an EMBL/GenBank/DDBJ whole genome shotgun (WGS) entry which is preliminary data.</text>
</comment>
<feature type="domain" description="WAP" evidence="2">
    <location>
        <begin position="35"/>
        <end position="72"/>
    </location>
</feature>
<accession>A0AAW0WRA9</accession>
<keyword evidence="1" id="KW-0732">Signal</keyword>
<keyword evidence="4" id="KW-1185">Reference proteome</keyword>
<dbReference type="AlphaFoldDB" id="A0AAW0WRA9"/>
<protein>
    <recommendedName>
        <fullName evidence="2">WAP domain-containing protein</fullName>
    </recommendedName>
</protein>
<evidence type="ECO:0000313" key="4">
    <source>
        <dbReference type="Proteomes" id="UP001445076"/>
    </source>
</evidence>
<dbReference type="Pfam" id="PF00095">
    <property type="entry name" value="WAP"/>
    <property type="match status" value="1"/>
</dbReference>
<evidence type="ECO:0000256" key="1">
    <source>
        <dbReference type="SAM" id="SignalP"/>
    </source>
</evidence>
<evidence type="ECO:0000259" key="2">
    <source>
        <dbReference type="Pfam" id="PF00095"/>
    </source>
</evidence>
<feature type="signal peptide" evidence="1">
    <location>
        <begin position="1"/>
        <end position="19"/>
    </location>
</feature>